<comment type="caution">
    <text evidence="1">The sequence shown here is derived from an EMBL/GenBank/DDBJ whole genome shotgun (WGS) entry which is preliminary data.</text>
</comment>
<reference evidence="1 2" key="1">
    <citation type="submission" date="2024-03" db="EMBL/GenBank/DDBJ databases">
        <title>Sequence of Lycoming College Course Isolates.</title>
        <authorList>
            <person name="Plotts O."/>
            <person name="Newman J."/>
        </authorList>
    </citation>
    <scope>NUCLEOTIDE SEQUENCE [LARGE SCALE GENOMIC DNA]</scope>
    <source>
        <strain evidence="1 2">CJB-3</strain>
    </source>
</reference>
<dbReference type="EMBL" id="JBBEUB010000001">
    <property type="protein sequence ID" value="MEJ2901086.1"/>
    <property type="molecule type" value="Genomic_DNA"/>
</dbReference>
<dbReference type="Proteomes" id="UP001378956">
    <property type="component" value="Unassembled WGS sequence"/>
</dbReference>
<evidence type="ECO:0000313" key="1">
    <source>
        <dbReference type="EMBL" id="MEJ2901086.1"/>
    </source>
</evidence>
<organism evidence="1 2">
    <name type="scientific">Pedobacter panaciterrae</name>
    <dbReference type="NCBI Taxonomy" id="363849"/>
    <lineage>
        <taxon>Bacteria</taxon>
        <taxon>Pseudomonadati</taxon>
        <taxon>Bacteroidota</taxon>
        <taxon>Sphingobacteriia</taxon>
        <taxon>Sphingobacteriales</taxon>
        <taxon>Sphingobacteriaceae</taxon>
        <taxon>Pedobacter</taxon>
    </lineage>
</organism>
<name>A0ABU8NFQ8_9SPHI</name>
<proteinExistence type="predicted"/>
<protein>
    <submittedName>
        <fullName evidence="1">Uncharacterized protein</fullName>
    </submittedName>
</protein>
<evidence type="ECO:0000313" key="2">
    <source>
        <dbReference type="Proteomes" id="UP001378956"/>
    </source>
</evidence>
<keyword evidence="2" id="KW-1185">Reference proteome</keyword>
<sequence length="85" mass="9572">MGNIEEGWEPFEVQVIIEGELRPLLVVPDLEEPKYAIFDQHTTLGVMWQELGGSGKSWCGEGMAVEALLEQLGEQIENYLQNKPI</sequence>
<accession>A0ABU8NFQ8</accession>
<dbReference type="RefSeq" id="WP_288880097.1">
    <property type="nucleotide sequence ID" value="NZ_CBFGNQ010000004.1"/>
</dbReference>
<gene>
    <name evidence="1" type="ORF">WAE58_01540</name>
</gene>